<evidence type="ECO:0000256" key="1">
    <source>
        <dbReference type="PROSITE-ProRule" id="PRU00339"/>
    </source>
</evidence>
<organism evidence="5 6">
    <name type="scientific">Anaerohalosphaera lusitana</name>
    <dbReference type="NCBI Taxonomy" id="1936003"/>
    <lineage>
        <taxon>Bacteria</taxon>
        <taxon>Pseudomonadati</taxon>
        <taxon>Planctomycetota</taxon>
        <taxon>Phycisphaerae</taxon>
        <taxon>Sedimentisphaerales</taxon>
        <taxon>Anaerohalosphaeraceae</taxon>
        <taxon>Anaerohalosphaera</taxon>
    </lineage>
</organism>
<dbReference type="InterPro" id="IPR011990">
    <property type="entry name" value="TPR-like_helical_dom_sf"/>
</dbReference>
<evidence type="ECO:0000256" key="2">
    <source>
        <dbReference type="SAM" id="Coils"/>
    </source>
</evidence>
<dbReference type="PANTHER" id="PTHR12558">
    <property type="entry name" value="CELL DIVISION CYCLE 16,23,27"/>
    <property type="match status" value="1"/>
</dbReference>
<protein>
    <submittedName>
        <fullName evidence="5">Tetratricopeptide repeat protein</fullName>
    </submittedName>
</protein>
<evidence type="ECO:0000313" key="5">
    <source>
        <dbReference type="EMBL" id="AQT69700.1"/>
    </source>
</evidence>
<accession>A0A1U9NQ13</accession>
<evidence type="ECO:0000256" key="4">
    <source>
        <dbReference type="SAM" id="Phobius"/>
    </source>
</evidence>
<keyword evidence="4" id="KW-0472">Membrane</keyword>
<sequence>MAKKKLNKKVAIIGSVLAGFLAVGVIVVLLMLNKDPQVFLADAKAMQTQHQTLLEGVSDVEEPSEEKVEEVKTAFNEITSNYKRAFRYAKNNEELRIDILFRLAEHHLMDTRFHEADWPKARGAWSQVLNIDPKHIKARTKLLDFYYTACDSMADLGVKGNETLWLEVKSNADELVEIFEEKGQQADPYVLKAQGRAAMQMVNLGLTTELESTAQTAIDALMKVVENNPEDAEAYVMLGRAYVVAGQMRDDRGEMDALTEGREKQKEILTQGVETLPESASIRVALLETKVDRIKEQVQRLDDEAQEQARENLRSLEPEFKELAERFESNPEVYAAMGAYYGSDIKRIGDAVEAMQKAWELDKDNIKNAIRASRFQYYQYNITGDEGAFDQAIDIVNYALNSPKTQDIPGPRQAAARFARLNLYSFLGQCYATRAMNTAEEADNSEWIAKLEEAVGDIRQFFGTEDNPNVQKWQGIIELVNGDDSEAIRLMYSAYTSMQAADNTDAFLCDVLADVFEGRRETGLRQEFISNALSGGAGAYKPELLLDYAEIMTDLGSASQVVSLLEEYEKLHGASPEVEQLRARAYMRAGDMVNAEQAVEKLGDSDEAIMLRLVLTENRIRRLVSDMKLAELSEDGEAEARKEVINEDLNEYRNQRVDLFKKLIGRKAEDVPVPKATCDDLVRIGQKDRAVELMNTYAQAYPESKDAKVYLNILQQPEPLELSGEQKDNIVTGVLGGLDDEFESELNLGMYFQERGETGKALVHFQKAISLDDDSEAAISGAFDAAIAEEDFDTAEELAVKAGDLNLDKCDGSFFEARVAIANEDYEEALNLLDQCLQQRPVFTYAHVLKSKCHMEMGDYEQAVAEARRANQMVLRDGNVAKQLVSVLRARNEALRGNVTTSQQRELESAMQRAVALNPSEWQLQAMYGEYLLDKRPTDAIAILQNLANRMPNSQTLAMLGNSALEVGKRESDPGAKQGLFEIARSAFAKAYVLDPAAQSVQEGYAEYLRVTGQKEKAQEMFGKDAGTMWRFYVRDAQYDKAEEILQKLYAEDSKNIDVLKGLMTVARSTNDAEALKRYSNELLAVDDSVDNRLLQVQLYLELDLIKEANEKLAKFQEENPDEPRAKLLEAWASMSRGELDKALELVNVTIEQDPESAIAYRLRGQIYGLMGRLDEAIDDLQESKSLDPSPTVQMELARIYKRAGRTAEAIGELVGAIDDDRAPMSIRIMLEQMYVESGTKSELESFYRDTIAKYNENAYWHFKYGAHSLRERDYSLAENLFLKSLELSNTDQAKLSALDGYLTALRLGKNYDELYKFAADYTDGQFAPVAYAQIATAKDQQDDRAAAVENFNKALNAAGTNEQYVLKILDNMFKVLGANDVIQWCEGTLAENPDSLTANLTMFKINQATGKFGEGLKYISKCMELASENKNQWLEFAAMKAQLLLMAYMSNPSDDYLQMAIDQHEAILEKQPNNSNVRNNLAYLLAKSGENIDKALEYAKRAHETAPNDHNKMDTYGYVLCKAGEYEKAKETMIMAIQIAEKDGGSVDWGYYEHLGMAQEGLGEDQAAAESYQTAIDLAKEQISDQDKERLQAAVERSSS</sequence>
<feature type="region of interest" description="Disordered" evidence="3">
    <location>
        <begin position="1582"/>
        <end position="1601"/>
    </location>
</feature>
<dbReference type="PROSITE" id="PS50005">
    <property type="entry name" value="TPR"/>
    <property type="match status" value="2"/>
</dbReference>
<dbReference type="SUPFAM" id="SSF81901">
    <property type="entry name" value="HCP-like"/>
    <property type="match status" value="1"/>
</dbReference>
<dbReference type="EMBL" id="CP019791">
    <property type="protein sequence ID" value="AQT69700.1"/>
    <property type="molecule type" value="Genomic_DNA"/>
</dbReference>
<keyword evidence="4" id="KW-0812">Transmembrane</keyword>
<gene>
    <name evidence="5" type="ORF">STSP2_02895</name>
</gene>
<dbReference type="RefSeq" id="WP_146663363.1">
    <property type="nucleotide sequence ID" value="NZ_CP019791.1"/>
</dbReference>
<dbReference type="Gene3D" id="1.25.40.10">
    <property type="entry name" value="Tetratricopeptide repeat domain"/>
    <property type="match status" value="6"/>
</dbReference>
<keyword evidence="2" id="KW-0175">Coiled coil</keyword>
<feature type="compositionally biased region" description="Basic and acidic residues" evidence="3">
    <location>
        <begin position="1582"/>
        <end position="1592"/>
    </location>
</feature>
<evidence type="ECO:0000256" key="3">
    <source>
        <dbReference type="SAM" id="MobiDB-lite"/>
    </source>
</evidence>
<keyword evidence="1" id="KW-0802">TPR repeat</keyword>
<proteinExistence type="predicted"/>
<keyword evidence="6" id="KW-1185">Reference proteome</keyword>
<name>A0A1U9NQ13_9BACT</name>
<feature type="repeat" description="TPR" evidence="1">
    <location>
        <begin position="742"/>
        <end position="775"/>
    </location>
</feature>
<feature type="repeat" description="TPR" evidence="1">
    <location>
        <begin position="1158"/>
        <end position="1191"/>
    </location>
</feature>
<reference evidence="6" key="1">
    <citation type="submission" date="2017-02" db="EMBL/GenBank/DDBJ databases">
        <title>Comparative genomics and description of representatives of a novel lineage of planctomycetes thriving in anoxic sediments.</title>
        <authorList>
            <person name="Spring S."/>
            <person name="Bunk B."/>
            <person name="Sproer C."/>
        </authorList>
    </citation>
    <scope>NUCLEOTIDE SEQUENCE [LARGE SCALE GENOMIC DNA]</scope>
    <source>
        <strain evidence="6">ST-NAGAB-D1</strain>
    </source>
</reference>
<feature type="coiled-coil region" evidence="2">
    <location>
        <begin position="284"/>
        <end position="311"/>
    </location>
</feature>
<dbReference type="STRING" id="1936003.STSP2_02895"/>
<keyword evidence="4" id="KW-1133">Transmembrane helix</keyword>
<dbReference type="KEGG" id="alus:STSP2_02895"/>
<dbReference type="InterPro" id="IPR019734">
    <property type="entry name" value="TPR_rpt"/>
</dbReference>
<dbReference type="SUPFAM" id="SSF48452">
    <property type="entry name" value="TPR-like"/>
    <property type="match status" value="4"/>
</dbReference>
<dbReference type="OrthoDB" id="239743at2"/>
<evidence type="ECO:0000313" key="6">
    <source>
        <dbReference type="Proteomes" id="UP000189674"/>
    </source>
</evidence>
<dbReference type="PANTHER" id="PTHR12558:SF13">
    <property type="entry name" value="CELL DIVISION CYCLE PROTEIN 27 HOMOLOG"/>
    <property type="match status" value="1"/>
</dbReference>
<dbReference type="Pfam" id="PF14559">
    <property type="entry name" value="TPR_19"/>
    <property type="match status" value="2"/>
</dbReference>
<dbReference type="SMART" id="SM00028">
    <property type="entry name" value="TPR"/>
    <property type="match status" value="9"/>
</dbReference>
<feature type="transmembrane region" description="Helical" evidence="4">
    <location>
        <begin position="12"/>
        <end position="32"/>
    </location>
</feature>
<dbReference type="Proteomes" id="UP000189674">
    <property type="component" value="Chromosome"/>
</dbReference>